<gene>
    <name evidence="11" type="ORF">PHAECO_LOCUS10588</name>
</gene>
<reference evidence="11" key="1">
    <citation type="submission" date="2022-01" db="EMBL/GenBank/DDBJ databases">
        <authorList>
            <person name="King R."/>
        </authorList>
    </citation>
    <scope>NUCLEOTIDE SEQUENCE</scope>
</reference>
<keyword evidence="4" id="KW-0282">Flagellum</keyword>
<comment type="similarity">
    <text evidence="9">Belongs to the flagellar radial spoke RSP9 family.</text>
</comment>
<keyword evidence="2" id="KW-0963">Cytoplasm</keyword>
<keyword evidence="6" id="KW-0206">Cytoskeleton</keyword>
<protein>
    <recommendedName>
        <fullName evidence="10">Radial spoke head protein 9 homolog</fullName>
    </recommendedName>
</protein>
<name>A0A9N9SK22_PHACE</name>
<dbReference type="InterPro" id="IPR055316">
    <property type="entry name" value="RSP9"/>
</dbReference>
<proteinExistence type="inferred from homology"/>
<dbReference type="PANTHER" id="PTHR22069">
    <property type="entry name" value="MITOCHONDRIAL RIBOSOMAL PROTEIN S18"/>
    <property type="match status" value="1"/>
</dbReference>
<evidence type="ECO:0000256" key="7">
    <source>
        <dbReference type="ARBA" id="ARBA00023273"/>
    </source>
</evidence>
<reference evidence="11" key="2">
    <citation type="submission" date="2022-10" db="EMBL/GenBank/DDBJ databases">
        <authorList>
            <consortium name="ENA_rothamsted_submissions"/>
            <consortium name="culmorum"/>
            <person name="King R."/>
        </authorList>
    </citation>
    <scope>NUCLEOTIDE SEQUENCE</scope>
</reference>
<evidence type="ECO:0000256" key="10">
    <source>
        <dbReference type="ARBA" id="ARBA00041080"/>
    </source>
</evidence>
<dbReference type="GO" id="GO:0001534">
    <property type="term" value="C:radial spoke"/>
    <property type="evidence" value="ECO:0007669"/>
    <property type="project" value="InterPro"/>
</dbReference>
<keyword evidence="3" id="KW-0970">Cilium biogenesis/degradation</keyword>
<dbReference type="OrthoDB" id="10258956at2759"/>
<comment type="subcellular location">
    <subcellularLocation>
        <location evidence="8">Cell projection</location>
        <location evidence="8">Kinocilium</location>
    </subcellularLocation>
    <subcellularLocation>
        <location evidence="1">Cytoplasm</location>
        <location evidence="1">Cytoskeleton</location>
        <location evidence="1">Flagellum axoneme</location>
    </subcellularLocation>
</comment>
<dbReference type="EMBL" id="OU896712">
    <property type="protein sequence ID" value="CAG9822632.1"/>
    <property type="molecule type" value="Genomic_DNA"/>
</dbReference>
<evidence type="ECO:0000256" key="5">
    <source>
        <dbReference type="ARBA" id="ARBA00023069"/>
    </source>
</evidence>
<evidence type="ECO:0000256" key="8">
    <source>
        <dbReference type="ARBA" id="ARBA00037822"/>
    </source>
</evidence>
<dbReference type="InterPro" id="IPR006802">
    <property type="entry name" value="Radial_spoke"/>
</dbReference>
<keyword evidence="7" id="KW-0966">Cell projection</keyword>
<dbReference type="AlphaFoldDB" id="A0A9N9SK22"/>
<accession>A0A9N9SK22</accession>
<keyword evidence="5" id="KW-0969">Cilium</keyword>
<evidence type="ECO:0000256" key="2">
    <source>
        <dbReference type="ARBA" id="ARBA00022490"/>
    </source>
</evidence>
<evidence type="ECO:0000313" key="11">
    <source>
        <dbReference type="EMBL" id="CAG9822632.1"/>
    </source>
</evidence>
<dbReference type="Pfam" id="PF04712">
    <property type="entry name" value="Radial_spoke"/>
    <property type="match status" value="1"/>
</dbReference>
<dbReference type="GO" id="GO:0060091">
    <property type="term" value="C:kinocilium"/>
    <property type="evidence" value="ECO:0007669"/>
    <property type="project" value="UniProtKB-SubCell"/>
</dbReference>
<evidence type="ECO:0000256" key="1">
    <source>
        <dbReference type="ARBA" id="ARBA00004611"/>
    </source>
</evidence>
<evidence type="ECO:0000256" key="3">
    <source>
        <dbReference type="ARBA" id="ARBA00022794"/>
    </source>
</evidence>
<evidence type="ECO:0000313" key="12">
    <source>
        <dbReference type="Proteomes" id="UP001153737"/>
    </source>
</evidence>
<dbReference type="GO" id="GO:0035082">
    <property type="term" value="P:axoneme assembly"/>
    <property type="evidence" value="ECO:0007669"/>
    <property type="project" value="InterPro"/>
</dbReference>
<dbReference type="Proteomes" id="UP001153737">
    <property type="component" value="Chromosome 6"/>
</dbReference>
<evidence type="ECO:0000256" key="6">
    <source>
        <dbReference type="ARBA" id="ARBA00023212"/>
    </source>
</evidence>
<evidence type="ECO:0000256" key="9">
    <source>
        <dbReference type="ARBA" id="ARBA00038319"/>
    </source>
</evidence>
<sequence length="281" mass="32208">MNLNSILKSLDSCGYFGHILSTEEGIVLHNSLLILQNENHFRQIFFWGKILGVEKDYYIAYGYSRDILYGKVYYYSRNCTDWGLLPKPTKNGLVLTPLCTSKFQGDPSLVIDVLIDKDEILIPGKRKQPELRKLKEEDRLASTVYQIMDEAGVVPRGALFRRPDGIVVENSSFEGLSTLEAREIKSFLHFRPPTRKQNSNLLTRDDFNYAMDFLDPLDIDLPEGCWIIQITPAEDMAIVKSIHWPGLLSYHFCKTPKHGFIYFGHGKKSLDAPFMLSPFCM</sequence>
<organism evidence="11 12">
    <name type="scientific">Phaedon cochleariae</name>
    <name type="common">Mustard beetle</name>
    <dbReference type="NCBI Taxonomy" id="80249"/>
    <lineage>
        <taxon>Eukaryota</taxon>
        <taxon>Metazoa</taxon>
        <taxon>Ecdysozoa</taxon>
        <taxon>Arthropoda</taxon>
        <taxon>Hexapoda</taxon>
        <taxon>Insecta</taxon>
        <taxon>Pterygota</taxon>
        <taxon>Neoptera</taxon>
        <taxon>Endopterygota</taxon>
        <taxon>Coleoptera</taxon>
        <taxon>Polyphaga</taxon>
        <taxon>Cucujiformia</taxon>
        <taxon>Chrysomeloidea</taxon>
        <taxon>Chrysomelidae</taxon>
        <taxon>Chrysomelinae</taxon>
        <taxon>Chrysomelini</taxon>
        <taxon>Phaedon</taxon>
    </lineage>
</organism>
<dbReference type="GO" id="GO:0044458">
    <property type="term" value="P:motile cilium assembly"/>
    <property type="evidence" value="ECO:0007669"/>
    <property type="project" value="TreeGrafter"/>
</dbReference>
<dbReference type="PANTHER" id="PTHR22069:SF0">
    <property type="entry name" value="RADIAL SPOKE HEAD PROTEIN 9 HOMOLOG"/>
    <property type="match status" value="1"/>
</dbReference>
<evidence type="ECO:0000256" key="4">
    <source>
        <dbReference type="ARBA" id="ARBA00022846"/>
    </source>
</evidence>
<keyword evidence="12" id="KW-1185">Reference proteome</keyword>
<dbReference type="GO" id="GO:0060294">
    <property type="term" value="P:cilium movement involved in cell motility"/>
    <property type="evidence" value="ECO:0007669"/>
    <property type="project" value="InterPro"/>
</dbReference>